<dbReference type="InterPro" id="IPR005467">
    <property type="entry name" value="His_kinase_dom"/>
</dbReference>
<dbReference type="GO" id="GO:0005886">
    <property type="term" value="C:plasma membrane"/>
    <property type="evidence" value="ECO:0007669"/>
    <property type="project" value="TreeGrafter"/>
</dbReference>
<evidence type="ECO:0000256" key="9">
    <source>
        <dbReference type="ARBA" id="ARBA00023012"/>
    </source>
</evidence>
<dbReference type="PANTHER" id="PTHR45436:SF5">
    <property type="entry name" value="SENSOR HISTIDINE KINASE TRCS"/>
    <property type="match status" value="1"/>
</dbReference>
<keyword evidence="6 11" id="KW-0812">Transmembrane</keyword>
<dbReference type="Pfam" id="PF02518">
    <property type="entry name" value="HATPase_c"/>
    <property type="match status" value="1"/>
</dbReference>
<evidence type="ECO:0000256" key="10">
    <source>
        <dbReference type="ARBA" id="ARBA00023136"/>
    </source>
</evidence>
<dbReference type="PANTHER" id="PTHR45436">
    <property type="entry name" value="SENSOR HISTIDINE KINASE YKOH"/>
    <property type="match status" value="1"/>
</dbReference>
<keyword evidence="9" id="KW-0902">Two-component regulatory system</keyword>
<dbReference type="InterPro" id="IPR003594">
    <property type="entry name" value="HATPase_dom"/>
</dbReference>
<evidence type="ECO:0000259" key="13">
    <source>
        <dbReference type="PROSITE" id="PS50885"/>
    </source>
</evidence>
<keyword evidence="7 14" id="KW-0418">Kinase</keyword>
<feature type="transmembrane region" description="Helical" evidence="11">
    <location>
        <begin position="12"/>
        <end position="39"/>
    </location>
</feature>
<evidence type="ECO:0000256" key="7">
    <source>
        <dbReference type="ARBA" id="ARBA00022777"/>
    </source>
</evidence>
<evidence type="ECO:0000313" key="15">
    <source>
        <dbReference type="Proteomes" id="UP000324738"/>
    </source>
</evidence>
<keyword evidence="8 11" id="KW-1133">Transmembrane helix</keyword>
<keyword evidence="10 11" id="KW-0472">Membrane</keyword>
<name>A0A5B0DXH7_9HYPH</name>
<protein>
    <recommendedName>
        <fullName evidence="3">histidine kinase</fullName>
        <ecNumber evidence="3">2.7.13.3</ecNumber>
    </recommendedName>
</protein>
<dbReference type="InterPro" id="IPR003660">
    <property type="entry name" value="HAMP_dom"/>
</dbReference>
<dbReference type="GO" id="GO:0000155">
    <property type="term" value="F:phosphorelay sensor kinase activity"/>
    <property type="evidence" value="ECO:0007669"/>
    <property type="project" value="InterPro"/>
</dbReference>
<comment type="caution">
    <text evidence="14">The sequence shown here is derived from an EMBL/GenBank/DDBJ whole genome shotgun (WGS) entry which is preliminary data.</text>
</comment>
<dbReference type="SMART" id="SM00387">
    <property type="entry name" value="HATPase_c"/>
    <property type="match status" value="1"/>
</dbReference>
<evidence type="ECO:0000259" key="12">
    <source>
        <dbReference type="PROSITE" id="PS50109"/>
    </source>
</evidence>
<dbReference type="OrthoDB" id="9809567at2"/>
<evidence type="ECO:0000256" key="3">
    <source>
        <dbReference type="ARBA" id="ARBA00012438"/>
    </source>
</evidence>
<dbReference type="RefSeq" id="WP_149300369.1">
    <property type="nucleotide sequence ID" value="NZ_VTWH01000002.1"/>
</dbReference>
<organism evidence="14 15">
    <name type="scientific">Aureimonas fodinaquatilis</name>
    <dbReference type="NCBI Taxonomy" id="2565783"/>
    <lineage>
        <taxon>Bacteria</taxon>
        <taxon>Pseudomonadati</taxon>
        <taxon>Pseudomonadota</taxon>
        <taxon>Alphaproteobacteria</taxon>
        <taxon>Hyphomicrobiales</taxon>
        <taxon>Aurantimonadaceae</taxon>
        <taxon>Aureimonas</taxon>
    </lineage>
</organism>
<keyword evidence="5" id="KW-0808">Transferase</keyword>
<dbReference type="PROSITE" id="PS50109">
    <property type="entry name" value="HIS_KIN"/>
    <property type="match status" value="1"/>
</dbReference>
<dbReference type="InterPro" id="IPR036890">
    <property type="entry name" value="HATPase_C_sf"/>
</dbReference>
<dbReference type="Gene3D" id="3.30.565.10">
    <property type="entry name" value="Histidine kinase-like ATPase, C-terminal domain"/>
    <property type="match status" value="1"/>
</dbReference>
<sequence>MAKVRPNFLSSLTARVIALSSLWALAAFLVVGGVISSFYQSTAEAGFQAVVRAQLFNLINTVAVDEAGRLTGSPDLGDLSYSQPLSGWYWEVLPAADNTSGHLMSFSLGPGEIASPTTAEVPFDGQYRRAYETDGLDGEVVYVEEAEVVLDADNHVARFRVMGNADIIRSDIARFNENLSLYLGAFAAGSILINALAILYGLAPLRRVRRALGEVRAGRSETLAGQFPLEIQPLAIELNAMIDNNRRIVERARTQVGNLAHSLKTPIAVMINEADAIGGERGRVVAEQSERMRVQVQHYLDRARVAALSEGAIARTPVKTSLERLVKVIRRLNPQISLKVNWQTSTELVFAGEKEDFEEVLGNLLENAAKWAHSHINITIAELGDDAFQVLIDDDGPGLGEDEIAQATKRGRRLDEAKPGSGLGLSIVADTITQYRGQFNLSRAPIGGLRAEVLLPTASAVDTEPF</sequence>
<comment type="catalytic activity">
    <reaction evidence="1">
        <text>ATP + protein L-histidine = ADP + protein N-phospho-L-histidine.</text>
        <dbReference type="EC" id="2.7.13.3"/>
    </reaction>
</comment>
<dbReference type="PROSITE" id="PS50885">
    <property type="entry name" value="HAMP"/>
    <property type="match status" value="1"/>
</dbReference>
<feature type="domain" description="HAMP" evidence="13">
    <location>
        <begin position="199"/>
        <end position="250"/>
    </location>
</feature>
<evidence type="ECO:0000256" key="2">
    <source>
        <dbReference type="ARBA" id="ARBA00004370"/>
    </source>
</evidence>
<gene>
    <name evidence="14" type="ORF">FPY71_11475</name>
</gene>
<dbReference type="InterPro" id="IPR004358">
    <property type="entry name" value="Sig_transdc_His_kin-like_C"/>
</dbReference>
<dbReference type="AlphaFoldDB" id="A0A5B0DXH7"/>
<dbReference type="SUPFAM" id="SSF47384">
    <property type="entry name" value="Homodimeric domain of signal transducing histidine kinase"/>
    <property type="match status" value="1"/>
</dbReference>
<feature type="domain" description="Histidine kinase" evidence="12">
    <location>
        <begin position="258"/>
        <end position="459"/>
    </location>
</feature>
<evidence type="ECO:0000256" key="8">
    <source>
        <dbReference type="ARBA" id="ARBA00022989"/>
    </source>
</evidence>
<dbReference type="EMBL" id="VTWH01000002">
    <property type="protein sequence ID" value="KAA0971058.1"/>
    <property type="molecule type" value="Genomic_DNA"/>
</dbReference>
<dbReference type="CDD" id="cd00082">
    <property type="entry name" value="HisKA"/>
    <property type="match status" value="1"/>
</dbReference>
<comment type="subcellular location">
    <subcellularLocation>
        <location evidence="2">Membrane</location>
    </subcellularLocation>
</comment>
<proteinExistence type="predicted"/>
<dbReference type="InterPro" id="IPR036097">
    <property type="entry name" value="HisK_dim/P_sf"/>
</dbReference>
<accession>A0A5B0DXH7</accession>
<dbReference type="SUPFAM" id="SSF55874">
    <property type="entry name" value="ATPase domain of HSP90 chaperone/DNA topoisomerase II/histidine kinase"/>
    <property type="match status" value="1"/>
</dbReference>
<evidence type="ECO:0000256" key="6">
    <source>
        <dbReference type="ARBA" id="ARBA00022692"/>
    </source>
</evidence>
<evidence type="ECO:0000256" key="5">
    <source>
        <dbReference type="ARBA" id="ARBA00022679"/>
    </source>
</evidence>
<reference evidence="14 15" key="1">
    <citation type="submission" date="2019-08" db="EMBL/GenBank/DDBJ databases">
        <title>Aureimonas fodiniaquatilis sp. nov., isolated from a coal mine wastewater.</title>
        <authorList>
            <person name="Kim W."/>
        </authorList>
    </citation>
    <scope>NUCLEOTIDE SEQUENCE [LARGE SCALE GENOMIC DNA]</scope>
    <source>
        <strain evidence="14 15">CAU 1482</strain>
    </source>
</reference>
<evidence type="ECO:0000256" key="1">
    <source>
        <dbReference type="ARBA" id="ARBA00000085"/>
    </source>
</evidence>
<evidence type="ECO:0000256" key="4">
    <source>
        <dbReference type="ARBA" id="ARBA00022553"/>
    </source>
</evidence>
<dbReference type="Gene3D" id="1.10.287.130">
    <property type="match status" value="1"/>
</dbReference>
<dbReference type="PRINTS" id="PR00344">
    <property type="entry name" value="BCTRLSENSOR"/>
</dbReference>
<dbReference type="InterPro" id="IPR050428">
    <property type="entry name" value="TCS_sensor_his_kinase"/>
</dbReference>
<dbReference type="Proteomes" id="UP000324738">
    <property type="component" value="Unassembled WGS sequence"/>
</dbReference>
<keyword evidence="15" id="KW-1185">Reference proteome</keyword>
<evidence type="ECO:0000313" key="14">
    <source>
        <dbReference type="EMBL" id="KAA0971058.1"/>
    </source>
</evidence>
<keyword evidence="4" id="KW-0597">Phosphoprotein</keyword>
<evidence type="ECO:0000256" key="11">
    <source>
        <dbReference type="SAM" id="Phobius"/>
    </source>
</evidence>
<dbReference type="InterPro" id="IPR003661">
    <property type="entry name" value="HisK_dim/P_dom"/>
</dbReference>
<dbReference type="EC" id="2.7.13.3" evidence="3"/>
<feature type="transmembrane region" description="Helical" evidence="11">
    <location>
        <begin position="179"/>
        <end position="202"/>
    </location>
</feature>